<evidence type="ECO:0000313" key="2">
    <source>
        <dbReference type="Proteomes" id="UP000315496"/>
    </source>
</evidence>
<dbReference type="GO" id="GO:0005829">
    <property type="term" value="C:cytosol"/>
    <property type="evidence" value="ECO:0007669"/>
    <property type="project" value="TreeGrafter"/>
</dbReference>
<comment type="caution">
    <text evidence="1">The sequence shown here is derived from an EMBL/GenBank/DDBJ whole genome shotgun (WGS) entry which is preliminary data.</text>
</comment>
<dbReference type="SUPFAM" id="SSF56784">
    <property type="entry name" value="HAD-like"/>
    <property type="match status" value="1"/>
</dbReference>
<proteinExistence type="predicted"/>
<dbReference type="InterPro" id="IPR041492">
    <property type="entry name" value="HAD_2"/>
</dbReference>
<dbReference type="GO" id="GO:0008967">
    <property type="term" value="F:phosphoglycolate phosphatase activity"/>
    <property type="evidence" value="ECO:0007669"/>
    <property type="project" value="TreeGrafter"/>
</dbReference>
<dbReference type="InterPro" id="IPR023198">
    <property type="entry name" value="PGP-like_dom2"/>
</dbReference>
<dbReference type="SFLD" id="SFLDG01129">
    <property type="entry name" value="C1.5:_HAD__Beta-PGM__Phosphata"/>
    <property type="match status" value="1"/>
</dbReference>
<dbReference type="Gene3D" id="3.40.50.1000">
    <property type="entry name" value="HAD superfamily/HAD-like"/>
    <property type="match status" value="1"/>
</dbReference>
<dbReference type="NCBIfam" id="TIGR01549">
    <property type="entry name" value="HAD-SF-IA-v1"/>
    <property type="match status" value="1"/>
</dbReference>
<evidence type="ECO:0000313" key="1">
    <source>
        <dbReference type="EMBL" id="TNJ29477.1"/>
    </source>
</evidence>
<dbReference type="Gene3D" id="1.10.150.240">
    <property type="entry name" value="Putative phosphatase, domain 2"/>
    <property type="match status" value="1"/>
</dbReference>
<name>A0A4Z1T8M1_GIAMU</name>
<organism evidence="1 2">
    <name type="scientific">Giardia muris</name>
    <dbReference type="NCBI Taxonomy" id="5742"/>
    <lineage>
        <taxon>Eukaryota</taxon>
        <taxon>Metamonada</taxon>
        <taxon>Diplomonadida</taxon>
        <taxon>Hexamitidae</taxon>
        <taxon>Giardiinae</taxon>
        <taxon>Giardia</taxon>
    </lineage>
</organism>
<dbReference type="InterPro" id="IPR050155">
    <property type="entry name" value="HAD-like_hydrolase_sf"/>
</dbReference>
<dbReference type="GO" id="GO:0006281">
    <property type="term" value="P:DNA repair"/>
    <property type="evidence" value="ECO:0007669"/>
    <property type="project" value="TreeGrafter"/>
</dbReference>
<dbReference type="Pfam" id="PF13419">
    <property type="entry name" value="HAD_2"/>
    <property type="match status" value="1"/>
</dbReference>
<reference evidence="1 2" key="1">
    <citation type="submission" date="2019-05" db="EMBL/GenBank/DDBJ databases">
        <title>The compact genome of Giardia muris reveals important steps in the evolution of intestinal protozoan parasites.</title>
        <authorList>
            <person name="Xu F."/>
            <person name="Jimenez-Gonzalez A."/>
            <person name="Einarsson E."/>
            <person name="Astvaldsson A."/>
            <person name="Peirasmaki D."/>
            <person name="Eckmann L."/>
            <person name="Andersson J.O."/>
            <person name="Svard S.G."/>
            <person name="Jerlstrom-Hultqvist J."/>
        </authorList>
    </citation>
    <scope>NUCLEOTIDE SEQUENCE [LARGE SCALE GENOMIC DNA]</scope>
    <source>
        <strain evidence="1 2">Roberts-Thomson</strain>
    </source>
</reference>
<dbReference type="PANTHER" id="PTHR43434">
    <property type="entry name" value="PHOSPHOGLYCOLATE PHOSPHATASE"/>
    <property type="match status" value="1"/>
</dbReference>
<accession>A0A4Z1T8M1</accession>
<sequence>MLVIFDVDGTLIDDGHVYTKAIREVLQSNGLPDMTDEAILAHMGFDAQTVIMAFFGTLPDDRRDAAGAQAIRKIREKDLQTHPLFPGTLEMLKTVSELPNCKVALLSNKEHEALTVVVKSLFKDWNFFQVIGASKERAPKPAPDGILHLMESAGAKPEETFMVGDTIVDVQTGHAANVQTIACTWGFHPRAQLEAEKPRHLVTNHQELVAILEQAAYGRGSE</sequence>
<dbReference type="InterPro" id="IPR006439">
    <property type="entry name" value="HAD-SF_hydro_IA"/>
</dbReference>
<protein>
    <submittedName>
        <fullName evidence="1">Phosphoglycolate phosphatase</fullName>
    </submittedName>
</protein>
<dbReference type="EMBL" id="VDLU01000001">
    <property type="protein sequence ID" value="TNJ29477.1"/>
    <property type="molecule type" value="Genomic_DNA"/>
</dbReference>
<dbReference type="VEuPathDB" id="GiardiaDB:GMRT_10230"/>
<dbReference type="AlphaFoldDB" id="A0A4Z1T8M1"/>
<dbReference type="SFLD" id="SFLDS00003">
    <property type="entry name" value="Haloacid_Dehalogenase"/>
    <property type="match status" value="1"/>
</dbReference>
<keyword evidence="2" id="KW-1185">Reference proteome</keyword>
<dbReference type="InterPro" id="IPR023214">
    <property type="entry name" value="HAD_sf"/>
</dbReference>
<dbReference type="InterPro" id="IPR036412">
    <property type="entry name" value="HAD-like_sf"/>
</dbReference>
<dbReference type="Proteomes" id="UP000315496">
    <property type="component" value="Chromosome 1"/>
</dbReference>
<gene>
    <name evidence="1" type="ORF">GMRT_10230</name>
</gene>
<dbReference type="PANTHER" id="PTHR43434:SF1">
    <property type="entry name" value="PHOSPHOGLYCOLATE PHOSPHATASE"/>
    <property type="match status" value="1"/>
</dbReference>
<dbReference type="OrthoDB" id="40579at2759"/>
<dbReference type="SFLD" id="SFLDG01135">
    <property type="entry name" value="C1.5.6:_HAD__Beta-PGM__Phospha"/>
    <property type="match status" value="1"/>
</dbReference>